<comment type="caution">
    <text evidence="2">The sequence shown here is derived from an EMBL/GenBank/DDBJ whole genome shotgun (WGS) entry which is preliminary data.</text>
</comment>
<reference evidence="2" key="2">
    <citation type="submission" date="2023-05" db="EMBL/GenBank/DDBJ databases">
        <authorList>
            <consortium name="Lawrence Berkeley National Laboratory"/>
            <person name="Steindorff A."/>
            <person name="Hensen N."/>
            <person name="Bonometti L."/>
            <person name="Westerberg I."/>
            <person name="Brannstrom I.O."/>
            <person name="Guillou S."/>
            <person name="Cros-Aarteil S."/>
            <person name="Calhoun S."/>
            <person name="Haridas S."/>
            <person name="Kuo A."/>
            <person name="Mondo S."/>
            <person name="Pangilinan J."/>
            <person name="Riley R."/>
            <person name="Labutti K."/>
            <person name="Andreopoulos B."/>
            <person name="Lipzen A."/>
            <person name="Chen C."/>
            <person name="Yanf M."/>
            <person name="Daum C."/>
            <person name="Ng V."/>
            <person name="Clum A."/>
            <person name="Ohm R."/>
            <person name="Martin F."/>
            <person name="Silar P."/>
            <person name="Natvig D."/>
            <person name="Lalanne C."/>
            <person name="Gautier V."/>
            <person name="Ament-Velasquez S.L."/>
            <person name="Kruys A."/>
            <person name="Hutchinson M.I."/>
            <person name="Powell A.J."/>
            <person name="Barry K."/>
            <person name="Miller A.N."/>
            <person name="Grigoriev I.V."/>
            <person name="Debuchy R."/>
            <person name="Gladieux P."/>
            <person name="Thoren M.H."/>
            <person name="Johannesson H."/>
        </authorList>
    </citation>
    <scope>NUCLEOTIDE SEQUENCE</scope>
    <source>
        <strain evidence="2">PSN293</strain>
    </source>
</reference>
<feature type="region of interest" description="Disordered" evidence="1">
    <location>
        <begin position="299"/>
        <end position="329"/>
    </location>
</feature>
<gene>
    <name evidence="2" type="ORF">QBC37DRAFT_471452</name>
</gene>
<evidence type="ECO:0000256" key="1">
    <source>
        <dbReference type="SAM" id="MobiDB-lite"/>
    </source>
</evidence>
<sequence length="506" mass="54382">MCRPPSEQSVRTALGTVFPDVTIDRIQAIPSPRLQRPYEVTLSDGRTIYLVMSPPTRLRLLRSEHFMIPAEALAVQWIRDELPKYPEADKQPTEATSGPGTSLSLRQLVPNLIHLSHGTNELGSICSFFESTQGTPLALVPGLLSPEERQQIDGQVGQMFRGLAHLTSPTGRFGPVATCLSASTTSSTRRGGATIPAGPGGSSAMAGSTEGVGTWSGAFHLMLEGILRDGEDMAVMISYSAIRRHFKRLRHLLDLVTVPRLVVMDGADESNVLVSSSLPSPGPSNTSIPIPAIAQATSKIQLDSESKSGKDKEEKKDGTDQSREDNSPVVFTGLRDWSTAIFGDPLIATVFSDGTPTSSFLQGFNSNTNTTTTSPDATASSVPSITTNTLPLDSSIIEDTETAPIRQLLYQVYHASVSIVKEFYRPSPRESSDISTSSRSRRELDGRKKLTEALAKLELVQDHEVDLTHLAAKRTYGVARLSGEMSPAKRVKEAGQGAGTAAGVEE</sequence>
<dbReference type="Proteomes" id="UP001301769">
    <property type="component" value="Unassembled WGS sequence"/>
</dbReference>
<reference evidence="2" key="1">
    <citation type="journal article" date="2023" name="Mol. Phylogenet. Evol.">
        <title>Genome-scale phylogeny and comparative genomics of the fungal order Sordariales.</title>
        <authorList>
            <person name="Hensen N."/>
            <person name="Bonometti L."/>
            <person name="Westerberg I."/>
            <person name="Brannstrom I.O."/>
            <person name="Guillou S."/>
            <person name="Cros-Aarteil S."/>
            <person name="Calhoun S."/>
            <person name="Haridas S."/>
            <person name="Kuo A."/>
            <person name="Mondo S."/>
            <person name="Pangilinan J."/>
            <person name="Riley R."/>
            <person name="LaButti K."/>
            <person name="Andreopoulos B."/>
            <person name="Lipzen A."/>
            <person name="Chen C."/>
            <person name="Yan M."/>
            <person name="Daum C."/>
            <person name="Ng V."/>
            <person name="Clum A."/>
            <person name="Steindorff A."/>
            <person name="Ohm R.A."/>
            <person name="Martin F."/>
            <person name="Silar P."/>
            <person name="Natvig D.O."/>
            <person name="Lalanne C."/>
            <person name="Gautier V."/>
            <person name="Ament-Velasquez S.L."/>
            <person name="Kruys A."/>
            <person name="Hutchinson M.I."/>
            <person name="Powell A.J."/>
            <person name="Barry K."/>
            <person name="Miller A.N."/>
            <person name="Grigoriev I.V."/>
            <person name="Debuchy R."/>
            <person name="Gladieux P."/>
            <person name="Hiltunen Thoren M."/>
            <person name="Johannesson H."/>
        </authorList>
    </citation>
    <scope>NUCLEOTIDE SEQUENCE</scope>
    <source>
        <strain evidence="2">PSN293</strain>
    </source>
</reference>
<dbReference type="EMBL" id="MU858069">
    <property type="protein sequence ID" value="KAK4216373.1"/>
    <property type="molecule type" value="Genomic_DNA"/>
</dbReference>
<protein>
    <submittedName>
        <fullName evidence="2">Uncharacterized protein</fullName>
    </submittedName>
</protein>
<feature type="region of interest" description="Disordered" evidence="1">
    <location>
        <begin position="362"/>
        <end position="382"/>
    </location>
</feature>
<evidence type="ECO:0000313" key="3">
    <source>
        <dbReference type="Proteomes" id="UP001301769"/>
    </source>
</evidence>
<feature type="region of interest" description="Disordered" evidence="1">
    <location>
        <begin position="483"/>
        <end position="506"/>
    </location>
</feature>
<organism evidence="2 3">
    <name type="scientific">Rhypophila decipiens</name>
    <dbReference type="NCBI Taxonomy" id="261697"/>
    <lineage>
        <taxon>Eukaryota</taxon>
        <taxon>Fungi</taxon>
        <taxon>Dikarya</taxon>
        <taxon>Ascomycota</taxon>
        <taxon>Pezizomycotina</taxon>
        <taxon>Sordariomycetes</taxon>
        <taxon>Sordariomycetidae</taxon>
        <taxon>Sordariales</taxon>
        <taxon>Naviculisporaceae</taxon>
        <taxon>Rhypophila</taxon>
    </lineage>
</organism>
<feature type="compositionally biased region" description="Basic and acidic residues" evidence="1">
    <location>
        <begin position="302"/>
        <end position="326"/>
    </location>
</feature>
<name>A0AAN6YD91_9PEZI</name>
<accession>A0AAN6YD91</accession>
<proteinExistence type="predicted"/>
<feature type="region of interest" description="Disordered" evidence="1">
    <location>
        <begin position="184"/>
        <end position="207"/>
    </location>
</feature>
<keyword evidence="3" id="KW-1185">Reference proteome</keyword>
<dbReference type="AlphaFoldDB" id="A0AAN6YD91"/>
<feature type="compositionally biased region" description="Low complexity" evidence="1">
    <location>
        <begin position="365"/>
        <end position="382"/>
    </location>
</feature>
<evidence type="ECO:0000313" key="2">
    <source>
        <dbReference type="EMBL" id="KAK4216373.1"/>
    </source>
</evidence>